<dbReference type="InterPro" id="IPR013320">
    <property type="entry name" value="ConA-like_dom_sf"/>
</dbReference>
<sequence length="1122" mass="120300">MTIKRNWLSIALAAGATVAIGGCQNDDEAIGGTLENPPPPTSANYELIWSDEFDGSTLDTSKWEVQVGDGSSEGLPPGWGNNEQQYYTADNISVEDGFLVIEARVGDSPDPNFAFTSGRLRTQGILDFTYGRIEARIQVPEGLGLWPAFWTLGSDPSPFGEWAAKGEIDIMESFGQATPFIAGTVHYGQRFPLNESATKTYEIDPTDGFHDYAVEWDSQRIRWFVDGVHYFTVSRDTYWNYYFKNQSEGFVVGEEDAPFNENQHLLLNLAVGGDPAGMPNPNDTDVFPGQMLVDYVRVYQCPLAPVNDGLGCENSIDQVDPFIITQGGDGTPPPQNVEINSFTLYNNGPGVLFADSNSERPLGIGVFDNDGALTVAEVDSGDTERGTVIEINTSGGGNIQINDPEGNTFELFGVGRADNNEFYGGELTFDVFIDSASTNATMLQVGVDSGFPNVGFIQIPLTDLPQDEWTSVSLALSDVIQSNIGAFGGGPLNIEEVLNLIILEPVGGAARMQFDNINLLCGAPASRPCGIVSITTVPQNVFIDSVDPLWDFGIGAADSGSGFATYTDGSNPDGVNKIEWEVVTSDDAARDQVIDITFNGDGESGVWFIATEPVNLSGYNNGAVVFDLFVSDFGSDTNTVTMQVDCVFPCTSGPQDLGRPADGEWQEIEIPLSQLISSGLNTANVSSGLVLAVTDVNATTSLTVDNIRWEPTTEIVEEEVLPLGFFADFEGVNPAATALGGNWQSFGTVFDANGGFIYNYGQPFPTPLNSNSFANIATGLGGDEQGSQQLIIFNDYNNQDHGNGLLIEAATFQQVTLTADDSGIYTFSFDARVPDEGAITEPTIATAYVQTLDPSNGFATTARVEIDLSMISSTEWQTYSVDFNIDGEAMAGQLLEFGFTTRTTGFAPSAIVVDNVDFNLAEGGISYNTDFESGDASADAIGDNWLSFAAVFGADGNFAYSYGPFPAPNNTGGFTSYATGEAGESQGSQYLNVFSDYNNGDHAGGLTIEAASFQERIFSAADAGNYTFSFDAKAPFEGGIAPPTTAYAYIRVLDPNNGFASTVDIRVDLSEVSNSEWSRYTVEAVLEQNLDGQILQFGFSNSATDYNPSGIFYDNLVFARAE</sequence>
<evidence type="ECO:0000313" key="4">
    <source>
        <dbReference type="Proteomes" id="UP000478837"/>
    </source>
</evidence>
<evidence type="ECO:0000256" key="1">
    <source>
        <dbReference type="ARBA" id="ARBA00006865"/>
    </source>
</evidence>
<comment type="similarity">
    <text evidence="1">Belongs to the glycosyl hydrolase 16 family.</text>
</comment>
<dbReference type="InterPro" id="IPR041443">
    <property type="entry name" value="Exop_C"/>
</dbReference>
<name>A0A6L9MZJ4_9ALTE</name>
<comment type="caution">
    <text evidence="3">The sequence shown here is derived from an EMBL/GenBank/DDBJ whole genome shotgun (WGS) entry which is preliminary data.</text>
</comment>
<gene>
    <name evidence="3" type="ORF">GTW09_16565</name>
</gene>
<protein>
    <submittedName>
        <fullName evidence="3">Family 16 glycosylhydrolase</fullName>
    </submittedName>
</protein>
<dbReference type="RefSeq" id="WP_163112759.1">
    <property type="nucleotide sequence ID" value="NZ_JAAAWP010000015.1"/>
</dbReference>
<dbReference type="PROSITE" id="PS51257">
    <property type="entry name" value="PROKAR_LIPOPROTEIN"/>
    <property type="match status" value="1"/>
</dbReference>
<feature type="domain" description="GH16" evidence="2">
    <location>
        <begin position="32"/>
        <end position="304"/>
    </location>
</feature>
<accession>A0A6L9MZJ4</accession>
<reference evidence="3 4" key="1">
    <citation type="submission" date="2020-01" db="EMBL/GenBank/DDBJ databases">
        <title>Genomes of bacteria type strains.</title>
        <authorList>
            <person name="Chen J."/>
            <person name="Zhu S."/>
            <person name="Yang J."/>
        </authorList>
    </citation>
    <scope>NUCLEOTIDE SEQUENCE [LARGE SCALE GENOMIC DNA]</scope>
    <source>
        <strain evidence="3 4">LMG 22958</strain>
    </source>
</reference>
<dbReference type="Gene3D" id="2.60.120.430">
    <property type="entry name" value="Galactose-binding lectin"/>
    <property type="match status" value="1"/>
</dbReference>
<dbReference type="PANTHER" id="PTHR10963:SF55">
    <property type="entry name" value="GLYCOSIDE HYDROLASE FAMILY 16 PROTEIN"/>
    <property type="match status" value="1"/>
</dbReference>
<keyword evidence="3" id="KW-0378">Hydrolase</keyword>
<dbReference type="InterPro" id="IPR050546">
    <property type="entry name" value="Glycosyl_Hydrlase_16"/>
</dbReference>
<dbReference type="EMBL" id="JAAAWP010000015">
    <property type="protein sequence ID" value="NDW23130.1"/>
    <property type="molecule type" value="Genomic_DNA"/>
</dbReference>
<dbReference type="AlphaFoldDB" id="A0A6L9MZJ4"/>
<dbReference type="Gene3D" id="2.60.120.200">
    <property type="match status" value="1"/>
</dbReference>
<keyword evidence="4" id="KW-1185">Reference proteome</keyword>
<dbReference type="InterPro" id="IPR008979">
    <property type="entry name" value="Galactose-bd-like_sf"/>
</dbReference>
<dbReference type="Pfam" id="PF00722">
    <property type="entry name" value="Glyco_hydro_16"/>
    <property type="match status" value="1"/>
</dbReference>
<dbReference type="Pfam" id="PF18559">
    <property type="entry name" value="Exop_C"/>
    <property type="match status" value="1"/>
</dbReference>
<evidence type="ECO:0000259" key="2">
    <source>
        <dbReference type="PROSITE" id="PS51762"/>
    </source>
</evidence>
<dbReference type="GO" id="GO:0005975">
    <property type="term" value="P:carbohydrate metabolic process"/>
    <property type="evidence" value="ECO:0007669"/>
    <property type="project" value="InterPro"/>
</dbReference>
<evidence type="ECO:0000313" key="3">
    <source>
        <dbReference type="EMBL" id="NDW23130.1"/>
    </source>
</evidence>
<dbReference type="SUPFAM" id="SSF49785">
    <property type="entry name" value="Galactose-binding domain-like"/>
    <property type="match status" value="1"/>
</dbReference>
<dbReference type="SUPFAM" id="SSF49899">
    <property type="entry name" value="Concanavalin A-like lectins/glucanases"/>
    <property type="match status" value="1"/>
</dbReference>
<dbReference type="InterPro" id="IPR000757">
    <property type="entry name" value="Beta-glucanase-like"/>
</dbReference>
<dbReference type="GO" id="GO:0004553">
    <property type="term" value="F:hydrolase activity, hydrolyzing O-glycosyl compounds"/>
    <property type="evidence" value="ECO:0007669"/>
    <property type="project" value="InterPro"/>
</dbReference>
<dbReference type="CDD" id="cd08023">
    <property type="entry name" value="GH16_laminarinase_like"/>
    <property type="match status" value="1"/>
</dbReference>
<dbReference type="Proteomes" id="UP000478837">
    <property type="component" value="Unassembled WGS sequence"/>
</dbReference>
<organism evidence="3 4">
    <name type="scientific">Alteromonas hispanica</name>
    <dbReference type="NCBI Taxonomy" id="315421"/>
    <lineage>
        <taxon>Bacteria</taxon>
        <taxon>Pseudomonadati</taxon>
        <taxon>Pseudomonadota</taxon>
        <taxon>Gammaproteobacteria</taxon>
        <taxon>Alteromonadales</taxon>
        <taxon>Alteromonadaceae</taxon>
        <taxon>Alteromonas/Salinimonas group</taxon>
        <taxon>Alteromonas</taxon>
    </lineage>
</organism>
<proteinExistence type="inferred from homology"/>
<dbReference type="Gene3D" id="2.60.120.260">
    <property type="entry name" value="Galactose-binding domain-like"/>
    <property type="match status" value="1"/>
</dbReference>
<dbReference type="PANTHER" id="PTHR10963">
    <property type="entry name" value="GLYCOSYL HYDROLASE-RELATED"/>
    <property type="match status" value="1"/>
</dbReference>
<dbReference type="PROSITE" id="PS51762">
    <property type="entry name" value="GH16_2"/>
    <property type="match status" value="1"/>
</dbReference>